<evidence type="ECO:0000256" key="2">
    <source>
        <dbReference type="SAM" id="SignalP"/>
    </source>
</evidence>
<keyword evidence="1" id="KW-1133">Transmembrane helix</keyword>
<dbReference type="RefSeq" id="WP_377170081.1">
    <property type="nucleotide sequence ID" value="NZ_JBHSMQ010000008.1"/>
</dbReference>
<evidence type="ECO:0000313" key="3">
    <source>
        <dbReference type="EMBL" id="MFC5457122.1"/>
    </source>
</evidence>
<keyword evidence="2" id="KW-0732">Signal</keyword>
<gene>
    <name evidence="3" type="ORF">ACFQDI_19800</name>
</gene>
<comment type="caution">
    <text evidence="3">The sequence shown here is derived from an EMBL/GenBank/DDBJ whole genome shotgun (WGS) entry which is preliminary data.</text>
</comment>
<keyword evidence="1" id="KW-0472">Membrane</keyword>
<evidence type="ECO:0000313" key="4">
    <source>
        <dbReference type="Proteomes" id="UP001596052"/>
    </source>
</evidence>
<keyword evidence="4" id="KW-1185">Reference proteome</keyword>
<dbReference type="Proteomes" id="UP001596052">
    <property type="component" value="Unassembled WGS sequence"/>
</dbReference>
<protein>
    <recommendedName>
        <fullName evidence="5">EF-hand domain-containing protein</fullName>
    </recommendedName>
</protein>
<proteinExistence type="predicted"/>
<sequence length="310" mass="33703">MKSLRFLAAFVMAHSASAHPADQSEMRVRPTPHKLEIRLTFNILTLSRFVGIDTDGDMKISLEELKAAQAGIATYLNQHIHVEINRKKALLGTGVQFKPLWPDAEQTAPMTEPEYAARNMDVTFVQTIDGQVLEDFWLGFEIFEQTGPMQTIRGVYEQDGRIEEVPFSVQQPEYLYDTGFGEDPFVQEAEKKAKGGKPAMADEEPPARPAAMLAGASPYAEAGTAAPTGTAATLGGGMPVASVAAGAPAGNLAVKLAAPITPQVAPAASSTERWWFVRAVVLIILLVVGRKIQLNARNQAARPRRRSRPR</sequence>
<feature type="signal peptide" evidence="2">
    <location>
        <begin position="1"/>
        <end position="20"/>
    </location>
</feature>
<evidence type="ECO:0008006" key="5">
    <source>
        <dbReference type="Google" id="ProtNLM"/>
    </source>
</evidence>
<dbReference type="EMBL" id="JBHSMQ010000008">
    <property type="protein sequence ID" value="MFC5457122.1"/>
    <property type="molecule type" value="Genomic_DNA"/>
</dbReference>
<feature type="transmembrane region" description="Helical" evidence="1">
    <location>
        <begin position="274"/>
        <end position="292"/>
    </location>
</feature>
<feature type="chain" id="PRO_5046203090" description="EF-hand domain-containing protein" evidence="2">
    <location>
        <begin position="21"/>
        <end position="310"/>
    </location>
</feature>
<organism evidence="3 4">
    <name type="scientific">Prosthecobacter fluviatilis</name>
    <dbReference type="NCBI Taxonomy" id="445931"/>
    <lineage>
        <taxon>Bacteria</taxon>
        <taxon>Pseudomonadati</taxon>
        <taxon>Verrucomicrobiota</taxon>
        <taxon>Verrucomicrobiia</taxon>
        <taxon>Verrucomicrobiales</taxon>
        <taxon>Verrucomicrobiaceae</taxon>
        <taxon>Prosthecobacter</taxon>
    </lineage>
</organism>
<name>A0ABW0KW67_9BACT</name>
<evidence type="ECO:0000256" key="1">
    <source>
        <dbReference type="SAM" id="Phobius"/>
    </source>
</evidence>
<keyword evidence="1" id="KW-0812">Transmembrane</keyword>
<accession>A0ABW0KW67</accession>
<reference evidence="4" key="1">
    <citation type="journal article" date="2019" name="Int. J. Syst. Evol. Microbiol.">
        <title>The Global Catalogue of Microorganisms (GCM) 10K type strain sequencing project: providing services to taxonomists for standard genome sequencing and annotation.</title>
        <authorList>
            <consortium name="The Broad Institute Genomics Platform"/>
            <consortium name="The Broad Institute Genome Sequencing Center for Infectious Disease"/>
            <person name="Wu L."/>
            <person name="Ma J."/>
        </authorList>
    </citation>
    <scope>NUCLEOTIDE SEQUENCE [LARGE SCALE GENOMIC DNA]</scope>
    <source>
        <strain evidence="4">CGMCC 4.1469</strain>
    </source>
</reference>